<evidence type="ECO:0000256" key="10">
    <source>
        <dbReference type="ARBA" id="ARBA00022844"/>
    </source>
</evidence>
<evidence type="ECO:0000256" key="3">
    <source>
        <dbReference type="ARBA" id="ARBA00004402"/>
    </source>
</evidence>
<feature type="domain" description="Envelope glycoprotein E Fc-binding" evidence="20">
    <location>
        <begin position="199"/>
        <end position="369"/>
    </location>
</feature>
<comment type="function">
    <text evidence="17">In epithelial cells, the heterodimer gE/gI is required for the cell-to-cell spread of the virus, by sorting nascent virions to cell junctions. Once the virus reaches the cell junctions, virus particles can spread to adjacent cells extremely rapidly through interactions with cellular receptors that accumulate at these junctions. Implicated in basolateral spread in polarized cells. In neuronal cells, gE/gI is essential for the anterograde spread of the infection throughout the host nervous system. Together with US9, the heterodimer gE/gI is involved in the sorting and transport of viral structural components toward axon tips.</text>
</comment>
<evidence type="ECO:0000313" key="22">
    <source>
        <dbReference type="EMBL" id="AAL13140.1"/>
    </source>
</evidence>
<keyword evidence="14" id="KW-1031">Host cell junction</keyword>
<comment type="similarity">
    <text evidence="5">Belongs to the alphaherpesvirinae glycoprotein E family.</text>
</comment>
<evidence type="ECO:0000259" key="21">
    <source>
        <dbReference type="Pfam" id="PF20418"/>
    </source>
</evidence>
<keyword evidence="11" id="KW-1043">Host membrane</keyword>
<evidence type="ECO:0000256" key="11">
    <source>
        <dbReference type="ARBA" id="ARBA00022870"/>
    </source>
</evidence>
<dbReference type="InterPro" id="IPR013783">
    <property type="entry name" value="Ig-like_fold"/>
</dbReference>
<evidence type="ECO:0000256" key="15">
    <source>
        <dbReference type="ARBA" id="ARBA00023136"/>
    </source>
</evidence>
<comment type="subcellular location">
    <subcellularLocation>
        <location evidence="1">Host Golgi apparatus</location>
    </subcellularLocation>
    <subcellularLocation>
        <location evidence="2">Host cell junction</location>
    </subcellularLocation>
    <subcellularLocation>
        <location evidence="3">Host cell membrane</location>
        <topology evidence="3">Single-pass type I membrane protein</topology>
    </subcellularLocation>
    <subcellularLocation>
        <location evidence="4">Virion membrane</location>
        <topology evidence="4">Single-pass type I membrane protein</topology>
    </subcellularLocation>
</comment>
<feature type="region of interest" description="Disordered" evidence="18">
    <location>
        <begin position="479"/>
        <end position="532"/>
    </location>
</feature>
<evidence type="ECO:0000256" key="1">
    <source>
        <dbReference type="ARBA" id="ARBA00004136"/>
    </source>
</evidence>
<evidence type="ECO:0000259" key="20">
    <source>
        <dbReference type="Pfam" id="PF02480"/>
    </source>
</evidence>
<dbReference type="Gene3D" id="2.60.40.10">
    <property type="entry name" value="Immunoglobulins"/>
    <property type="match status" value="1"/>
</dbReference>
<evidence type="ECO:0000256" key="19">
    <source>
        <dbReference type="SAM" id="Phobius"/>
    </source>
</evidence>
<evidence type="ECO:0000256" key="6">
    <source>
        <dbReference type="ARBA" id="ARBA00013988"/>
    </source>
</evidence>
<dbReference type="EMBL" id="AY048539">
    <property type="protein sequence ID" value="AAL13140.1"/>
    <property type="molecule type" value="Genomic_DNA"/>
</dbReference>
<proteinExistence type="inferred from homology"/>
<keyword evidence="9" id="KW-1040">Host Golgi apparatus</keyword>
<feature type="region of interest" description="Disordered" evidence="18">
    <location>
        <begin position="156"/>
        <end position="192"/>
    </location>
</feature>
<dbReference type="InterPro" id="IPR036179">
    <property type="entry name" value="Ig-like_dom_sf"/>
</dbReference>
<dbReference type="InterPro" id="IPR046463">
    <property type="entry name" value="Herpes_gE_N"/>
</dbReference>
<evidence type="ECO:0000256" key="2">
    <source>
        <dbReference type="ARBA" id="ARBA00004315"/>
    </source>
</evidence>
<feature type="transmembrane region" description="Helical" evidence="19">
    <location>
        <begin position="404"/>
        <end position="425"/>
    </location>
</feature>
<protein>
    <recommendedName>
        <fullName evidence="6">Envelope glycoprotein E</fullName>
    </recommendedName>
</protein>
<feature type="region of interest" description="Disordered" evidence="18">
    <location>
        <begin position="374"/>
        <end position="396"/>
    </location>
</feature>
<dbReference type="GO" id="GO:0044156">
    <property type="term" value="C:host cell junction"/>
    <property type="evidence" value="ECO:0007669"/>
    <property type="project" value="UniProtKB-SubCell"/>
</dbReference>
<accession>Q8JNC8</accession>
<dbReference type="SUPFAM" id="SSF48726">
    <property type="entry name" value="Immunoglobulin"/>
    <property type="match status" value="1"/>
</dbReference>
<feature type="compositionally biased region" description="Polar residues" evidence="18">
    <location>
        <begin position="484"/>
        <end position="498"/>
    </location>
</feature>
<evidence type="ECO:0000256" key="5">
    <source>
        <dbReference type="ARBA" id="ARBA00008101"/>
    </source>
</evidence>
<gene>
    <name evidence="22" type="primary">US8</name>
</gene>
<reference evidence="22" key="1">
    <citation type="submission" date="2001-07" db="EMBL/GenBank/DDBJ databases">
        <title>Macropodid herpesvirus 1 and 2: unique short region glycoproteins.</title>
        <authorList>
            <person name="Thomson D."/>
            <person name="Smith G."/>
        </authorList>
    </citation>
    <scope>NUCLEOTIDE SEQUENCE</scope>
</reference>
<evidence type="ECO:0000256" key="16">
    <source>
        <dbReference type="ARBA" id="ARBA00023180"/>
    </source>
</evidence>
<evidence type="ECO:0000256" key="13">
    <source>
        <dbReference type="ARBA" id="ARBA00022989"/>
    </source>
</evidence>
<keyword evidence="10" id="KW-0946">Virion</keyword>
<evidence type="ECO:0000256" key="14">
    <source>
        <dbReference type="ARBA" id="ARBA00023081"/>
    </source>
</evidence>
<feature type="domain" description="Envelope glycoprotein E N-terminal" evidence="21">
    <location>
        <begin position="43"/>
        <end position="145"/>
    </location>
</feature>
<keyword evidence="15 19" id="KW-0472">Membrane</keyword>
<evidence type="ECO:0000256" key="9">
    <source>
        <dbReference type="ARBA" id="ARBA00022812"/>
    </source>
</evidence>
<keyword evidence="16" id="KW-0325">Glycoprotein</keyword>
<evidence type="ECO:0000256" key="17">
    <source>
        <dbReference type="ARBA" id="ARBA00025134"/>
    </source>
</evidence>
<evidence type="ECO:0000256" key="8">
    <source>
        <dbReference type="ARBA" id="ARBA00022692"/>
    </source>
</evidence>
<dbReference type="InterPro" id="IPR003404">
    <property type="entry name" value="Herpes_glycopE_Fc"/>
</dbReference>
<keyword evidence="7" id="KW-1032">Host cell membrane</keyword>
<evidence type="ECO:0000256" key="12">
    <source>
        <dbReference type="ARBA" id="ARBA00022879"/>
    </source>
</evidence>
<keyword evidence="8 19" id="KW-0812">Transmembrane</keyword>
<organism evidence="22">
    <name type="scientific">Macropodid alphaherpesvirus 1</name>
    <dbReference type="NCBI Taxonomy" id="137443"/>
    <lineage>
        <taxon>Viruses</taxon>
        <taxon>Duplodnaviria</taxon>
        <taxon>Heunggongvirae</taxon>
        <taxon>Peploviricota</taxon>
        <taxon>Herviviricetes</taxon>
        <taxon>Herpesvirales</taxon>
        <taxon>Orthoherpesviridae</taxon>
        <taxon>Alphaherpesvirinae</taxon>
        <taxon>Simplexvirus</taxon>
        <taxon>Simplexvirus macropodidalpha1</taxon>
    </lineage>
</organism>
<keyword evidence="13 19" id="KW-1133">Transmembrane helix</keyword>
<evidence type="ECO:0000256" key="18">
    <source>
        <dbReference type="SAM" id="MobiDB-lite"/>
    </source>
</evidence>
<sequence>MRRLCFVVVLFAWPPIAICAAPRTEWRTAGQGETVLLFPHQSMSQPEEKRVLSFIPLNRCALHHPQWVSIRPRHNLLDMTLSSKCVEPPTALMVQYTDLTRDNPTVTVHHNRITFEDDAISLKNIQASDTGLYTLISTTDPTRAHEESIFLRVVPPDSIPQPLIPSDLESGPGPQNESGYHGPHPTPTEETLNSQHTYGVTVSLVTPNSLLFREGSSFHTDVNIYPAAHDTQEYSLDIVWAYHPMDPRCGEMHIYESCLHHPHLPECMYPANAACSIGTISNILGIKQYMGCSADDTPPNCPSTSKFHTTPGLTWLDHSINLQFTNASRSASGVYLCVVYIDEHVSAWGYIVISTAEQYRNVVVEPNLPVAQLPAGTEPPPLSSPPRKIGSPSSPRTSRALRPLFYLLGVGVGLTVVCILAGVCLRSRSRRTFSAQTKKKSWSNPHYVRVAREEELDEIESSDSEFEQNTTGVGRRYAVPNVDSVPQPQERTLATPNTPAIYLTAGRTQHTQRLGSKRGGPRTARPSKYRSY</sequence>
<evidence type="ECO:0000256" key="7">
    <source>
        <dbReference type="ARBA" id="ARBA00022511"/>
    </source>
</evidence>
<dbReference type="GO" id="GO:0044177">
    <property type="term" value="C:host cell Golgi apparatus"/>
    <property type="evidence" value="ECO:0007669"/>
    <property type="project" value="UniProtKB-SubCell"/>
</dbReference>
<dbReference type="GO" id="GO:0055036">
    <property type="term" value="C:virion membrane"/>
    <property type="evidence" value="ECO:0007669"/>
    <property type="project" value="UniProtKB-SubCell"/>
</dbReference>
<evidence type="ECO:0000256" key="4">
    <source>
        <dbReference type="ARBA" id="ARBA00004563"/>
    </source>
</evidence>
<dbReference type="GO" id="GO:0019031">
    <property type="term" value="C:viral envelope"/>
    <property type="evidence" value="ECO:0007669"/>
    <property type="project" value="UniProtKB-KW"/>
</dbReference>
<dbReference type="Pfam" id="PF02480">
    <property type="entry name" value="Herpes_gE"/>
    <property type="match status" value="1"/>
</dbReference>
<keyword evidence="12" id="KW-0261">Viral envelope protein</keyword>
<feature type="compositionally biased region" description="Basic residues" evidence="18">
    <location>
        <begin position="515"/>
        <end position="532"/>
    </location>
</feature>
<name>Q8JNC8_9ALPH</name>
<dbReference type="Pfam" id="PF20418">
    <property type="entry name" value="Herpes_gE_N"/>
    <property type="match status" value="1"/>
</dbReference>